<dbReference type="EMBL" id="CP026604">
    <property type="protein sequence ID" value="AWB65476.1"/>
    <property type="molecule type" value="Genomic_DNA"/>
</dbReference>
<keyword evidence="2" id="KW-1185">Reference proteome</keyword>
<accession>A0A2S0VMQ4</accession>
<sequence>MWFLRADYDLTALVKLFSVNYLDLTMFIQQKSLDPRMREDDEGIFLIYVEKYRIIDLKNVSAQNSKATNNSFAK</sequence>
<evidence type="ECO:0000313" key="2">
    <source>
        <dbReference type="Proteomes" id="UP000244441"/>
    </source>
</evidence>
<dbReference type="Proteomes" id="UP000244441">
    <property type="component" value="Chromosome"/>
</dbReference>
<reference evidence="1 2" key="1">
    <citation type="submission" date="2018-01" db="EMBL/GenBank/DDBJ databases">
        <title>Genome sequence of a Cantenovulum-like bacteria.</title>
        <authorList>
            <person name="Tan W.R."/>
            <person name="Lau N.-S."/>
            <person name="Go F."/>
            <person name="Amirul A.-A.A."/>
        </authorList>
    </citation>
    <scope>NUCLEOTIDE SEQUENCE [LARGE SCALE GENOMIC DNA]</scope>
    <source>
        <strain evidence="1 2">CCB-QB4</strain>
    </source>
</reference>
<organism evidence="1 2">
    <name type="scientific">Saccharobesus litoralis</name>
    <dbReference type="NCBI Taxonomy" id="2172099"/>
    <lineage>
        <taxon>Bacteria</taxon>
        <taxon>Pseudomonadati</taxon>
        <taxon>Pseudomonadota</taxon>
        <taxon>Gammaproteobacteria</taxon>
        <taxon>Alteromonadales</taxon>
        <taxon>Alteromonadaceae</taxon>
        <taxon>Saccharobesus</taxon>
    </lineage>
</organism>
<evidence type="ECO:0000313" key="1">
    <source>
        <dbReference type="EMBL" id="AWB65476.1"/>
    </source>
</evidence>
<dbReference type="KEGG" id="cate:C2869_03065"/>
<name>A0A2S0VMQ4_9ALTE</name>
<gene>
    <name evidence="1" type="ORF">C2869_03065</name>
</gene>
<dbReference type="AlphaFoldDB" id="A0A2S0VMQ4"/>
<protein>
    <submittedName>
        <fullName evidence="1">Uncharacterized protein</fullName>
    </submittedName>
</protein>
<proteinExistence type="predicted"/>